<dbReference type="InterPro" id="IPR036047">
    <property type="entry name" value="F-box-like_dom_sf"/>
</dbReference>
<accession>A0A7C8NH93</accession>
<comment type="caution">
    <text evidence="2">The sequence shown here is derived from an EMBL/GenBank/DDBJ whole genome shotgun (WGS) entry which is preliminary data.</text>
</comment>
<dbReference type="AlphaFoldDB" id="A0A7C8NH93"/>
<dbReference type="Gene3D" id="1.20.1280.50">
    <property type="match status" value="1"/>
</dbReference>
<dbReference type="SUPFAM" id="SSF81383">
    <property type="entry name" value="F-box domain"/>
    <property type="match status" value="1"/>
</dbReference>
<proteinExistence type="predicted"/>
<sequence length="372" mass="42307">MTCASFLVRLPDELLIHIFSAGGFKLKNYVALSRVCKRLHHLASSYLYRDFIVSSGLSYKELNGFKKFGAHTRALDINYTPSMLTSDKAHINSTVRFPKFIINFPSITKFTFTDSLGISFNQFLFIIRKTLVLNPRLKHAEFRCRTPARGVGIRDDIEKLLDEEMTDGSYGKLEKLVVFYRGTKRSFEIGEINTSERMEAVRRAVGRSMESVLDLKVFVTNYLGVPPKGCEDRWASRGRWGMGSVKRVEIVIDCWPELEMGVVDLSGEMVEELSVGTRKETTHLANIAENIHSRFPNVRVLKFFTVGRIGPGLTLHASDVRVIARRFLFLERVESGGEGYSECFSTGRRVFVIKMIHEIGGRVEVIEERVCK</sequence>
<evidence type="ECO:0000313" key="2">
    <source>
        <dbReference type="EMBL" id="KAF3107009.1"/>
    </source>
</evidence>
<dbReference type="Pfam" id="PF12937">
    <property type="entry name" value="F-box-like"/>
    <property type="match status" value="1"/>
</dbReference>
<evidence type="ECO:0000313" key="3">
    <source>
        <dbReference type="EMBL" id="KAF3126101.1"/>
    </source>
</evidence>
<reference evidence="4 5" key="1">
    <citation type="submission" date="2019-06" db="EMBL/GenBank/DDBJ databases">
        <authorList>
            <person name="Palmer J.M."/>
        </authorList>
    </citation>
    <scope>NUCLEOTIDE SEQUENCE [LARGE SCALE GENOMIC DNA]</scope>
    <source>
        <strain evidence="2 4">TWF102</strain>
        <strain evidence="3 5">TWF703</strain>
    </source>
</reference>
<feature type="domain" description="F-box" evidence="1">
    <location>
        <begin position="8"/>
        <end position="51"/>
    </location>
</feature>
<dbReference type="EMBL" id="WIQZ01000086">
    <property type="protein sequence ID" value="KAF3126101.1"/>
    <property type="molecule type" value="Genomic_DNA"/>
</dbReference>
<evidence type="ECO:0000313" key="4">
    <source>
        <dbReference type="Proteomes" id="UP000475325"/>
    </source>
</evidence>
<evidence type="ECO:0000313" key="5">
    <source>
        <dbReference type="Proteomes" id="UP000480548"/>
    </source>
</evidence>
<evidence type="ECO:0000259" key="1">
    <source>
        <dbReference type="Pfam" id="PF12937"/>
    </source>
</evidence>
<dbReference type="Proteomes" id="UP000475325">
    <property type="component" value="Unassembled WGS sequence"/>
</dbReference>
<gene>
    <name evidence="2" type="ORF">TWF102_000854</name>
    <name evidence="3" type="ORF">TWF703_010562</name>
</gene>
<dbReference type="Proteomes" id="UP000480548">
    <property type="component" value="Unassembled WGS sequence"/>
</dbReference>
<protein>
    <recommendedName>
        <fullName evidence="1">F-box domain-containing protein</fullName>
    </recommendedName>
</protein>
<name>A0A7C8NH93_ORBOL</name>
<dbReference type="InterPro" id="IPR001810">
    <property type="entry name" value="F-box_dom"/>
</dbReference>
<organism evidence="2 4">
    <name type="scientific">Orbilia oligospora</name>
    <name type="common">Nematode-trapping fungus</name>
    <name type="synonym">Arthrobotrys oligospora</name>
    <dbReference type="NCBI Taxonomy" id="2813651"/>
    <lineage>
        <taxon>Eukaryota</taxon>
        <taxon>Fungi</taxon>
        <taxon>Dikarya</taxon>
        <taxon>Ascomycota</taxon>
        <taxon>Pezizomycotina</taxon>
        <taxon>Orbiliomycetes</taxon>
        <taxon>Orbiliales</taxon>
        <taxon>Orbiliaceae</taxon>
        <taxon>Orbilia</taxon>
    </lineage>
</organism>
<dbReference type="EMBL" id="WIQW01000011">
    <property type="protein sequence ID" value="KAF3107009.1"/>
    <property type="molecule type" value="Genomic_DNA"/>
</dbReference>